<reference evidence="4" key="1">
    <citation type="submission" date="2021-07" db="EMBL/GenBank/DDBJ databases">
        <title>Complete genome sequencing of a Clostridium isolate.</title>
        <authorList>
            <person name="Ueki A."/>
            <person name="Tonouchi A."/>
        </authorList>
    </citation>
    <scope>NUCLEOTIDE SEQUENCE [LARGE SCALE GENOMIC DNA]</scope>
    <source>
        <strain evidence="4">C5S11</strain>
    </source>
</reference>
<feature type="coiled-coil region" evidence="1">
    <location>
        <begin position="344"/>
        <end position="389"/>
    </location>
</feature>
<organism evidence="3 4">
    <name type="scientific">Clostridium gelidum</name>
    <dbReference type="NCBI Taxonomy" id="704125"/>
    <lineage>
        <taxon>Bacteria</taxon>
        <taxon>Bacillati</taxon>
        <taxon>Bacillota</taxon>
        <taxon>Clostridia</taxon>
        <taxon>Eubacteriales</taxon>
        <taxon>Clostridiaceae</taxon>
        <taxon>Clostridium</taxon>
    </lineage>
</organism>
<feature type="signal peptide" evidence="2">
    <location>
        <begin position="1"/>
        <end position="27"/>
    </location>
</feature>
<evidence type="ECO:0000256" key="2">
    <source>
        <dbReference type="SAM" id="SignalP"/>
    </source>
</evidence>
<name>A0ABN6IYW7_9CLOT</name>
<keyword evidence="4" id="KW-1185">Reference proteome</keyword>
<feature type="coiled-coil region" evidence="1">
    <location>
        <begin position="180"/>
        <end position="207"/>
    </location>
</feature>
<dbReference type="EMBL" id="AP024849">
    <property type="protein sequence ID" value="BCZ47172.1"/>
    <property type="molecule type" value="Genomic_DNA"/>
</dbReference>
<dbReference type="Gene3D" id="1.20.1600.10">
    <property type="entry name" value="Outer membrane efflux proteins (OEP)"/>
    <property type="match status" value="2"/>
</dbReference>
<evidence type="ECO:0000313" key="4">
    <source>
        <dbReference type="Proteomes" id="UP000824633"/>
    </source>
</evidence>
<keyword evidence="1" id="KW-0175">Coiled coil</keyword>
<evidence type="ECO:0000256" key="1">
    <source>
        <dbReference type="SAM" id="Coils"/>
    </source>
</evidence>
<dbReference type="SUPFAM" id="SSF56954">
    <property type="entry name" value="Outer membrane efflux proteins (OEP)"/>
    <property type="match status" value="2"/>
</dbReference>
<keyword evidence="2" id="KW-0732">Signal</keyword>
<feature type="chain" id="PRO_5045547507" evidence="2">
    <location>
        <begin position="28"/>
        <end position="445"/>
    </location>
</feature>
<accession>A0ABN6IYW7</accession>
<dbReference type="RefSeq" id="WP_224033546.1">
    <property type="nucleotide sequence ID" value="NZ_AP024849.1"/>
</dbReference>
<gene>
    <name evidence="3" type="ORF">psyc5s11_32390</name>
</gene>
<proteinExistence type="predicted"/>
<sequence length="445" mass="50996">MKKNINKIVAIGIGLSILSGSISPVFAAENNLSSTNVQMLDTRDNFINVQATNQKPVLTLKKAIDAAINNSNKLSLKSKEIKMYRDKMKLQEKINDFYDSIDQPVYDFPYDKLELQEKQTDQAKEFMEDQIANDITNKYNAIVLKEIDINKSKRDLEIKIKDLNFMKTKIEVGMATDNQMTDTQIQIKDLQNQIKEKENTLKNNKDYFKVLTELNLEEYSLDENIEYKIFRINGSVDDYIDKKMDKYFKYSDEMLKLTKDYLNDLKDDNINKIPDKPSVSKPKAEDYVALDTTDSITKIATNTSGGKVIDGAYAAKLLEYQQAQQKYLTLLNANGSYLDGKYSMQESEVKLDEAKKNLKSGLKDCYSTLLALENKINIVNDQIKSTNTKLRFAKSQVDIGMMTENDYKAQVIKSEDLDTGLRTLINNYNNLIDNIEKPWIISSTK</sequence>
<protein>
    <submittedName>
        <fullName evidence="3">Multidrug transporter</fullName>
    </submittedName>
</protein>
<dbReference type="Proteomes" id="UP000824633">
    <property type="component" value="Chromosome"/>
</dbReference>
<evidence type="ECO:0000313" key="3">
    <source>
        <dbReference type="EMBL" id="BCZ47172.1"/>
    </source>
</evidence>